<gene>
    <name evidence="1" type="ORF">BLA29_007094</name>
</gene>
<organism evidence="1 2">
    <name type="scientific">Euroglyphus maynei</name>
    <name type="common">Mayne's house dust mite</name>
    <dbReference type="NCBI Taxonomy" id="6958"/>
    <lineage>
        <taxon>Eukaryota</taxon>
        <taxon>Metazoa</taxon>
        <taxon>Ecdysozoa</taxon>
        <taxon>Arthropoda</taxon>
        <taxon>Chelicerata</taxon>
        <taxon>Arachnida</taxon>
        <taxon>Acari</taxon>
        <taxon>Acariformes</taxon>
        <taxon>Sarcoptiformes</taxon>
        <taxon>Astigmata</taxon>
        <taxon>Psoroptidia</taxon>
        <taxon>Analgoidea</taxon>
        <taxon>Pyroglyphidae</taxon>
        <taxon>Pyroglyphinae</taxon>
        <taxon>Euroglyphus</taxon>
    </lineage>
</organism>
<dbReference type="Proteomes" id="UP000194236">
    <property type="component" value="Unassembled WGS sequence"/>
</dbReference>
<name>A0A1Y3AZC7_EURMA</name>
<accession>A0A1Y3AZC7</accession>
<proteinExistence type="predicted"/>
<comment type="caution">
    <text evidence="1">The sequence shown here is derived from an EMBL/GenBank/DDBJ whole genome shotgun (WGS) entry which is preliminary data.</text>
</comment>
<reference evidence="1 2" key="1">
    <citation type="submission" date="2017-03" db="EMBL/GenBank/DDBJ databases">
        <title>Genome Survey of Euroglyphus maynei.</title>
        <authorList>
            <person name="Arlian L.G."/>
            <person name="Morgan M.S."/>
            <person name="Rider S.D."/>
        </authorList>
    </citation>
    <scope>NUCLEOTIDE SEQUENCE [LARGE SCALE GENOMIC DNA]</scope>
    <source>
        <strain evidence="1">Arlian Lab</strain>
        <tissue evidence="1">Whole body</tissue>
    </source>
</reference>
<dbReference type="EMBL" id="MUJZ01049640">
    <property type="protein sequence ID" value="OTF73880.1"/>
    <property type="molecule type" value="Genomic_DNA"/>
</dbReference>
<sequence>MNTVIIRIAGRSHSMNLPLDYHCGLVVFKLVAGTAFTNVHCSIDALNTLASQFALTIINNTLHITDTSFIDLGYMQTCHGKMRDV</sequence>
<protein>
    <submittedName>
        <fullName evidence="1">Uncharacterized protein</fullName>
    </submittedName>
</protein>
<dbReference type="AlphaFoldDB" id="A0A1Y3AZC7"/>
<evidence type="ECO:0000313" key="2">
    <source>
        <dbReference type="Proteomes" id="UP000194236"/>
    </source>
</evidence>
<evidence type="ECO:0000313" key="1">
    <source>
        <dbReference type="EMBL" id="OTF73880.1"/>
    </source>
</evidence>
<keyword evidence="2" id="KW-1185">Reference proteome</keyword>